<comment type="caution">
    <text evidence="3">The sequence shown here is derived from an EMBL/GenBank/DDBJ whole genome shotgun (WGS) entry which is preliminary data.</text>
</comment>
<reference evidence="3" key="1">
    <citation type="submission" date="2021-02" db="EMBL/GenBank/DDBJ databases">
        <authorList>
            <person name="Palmer J.M."/>
        </authorList>
    </citation>
    <scope>NUCLEOTIDE SEQUENCE</scope>
    <source>
        <strain evidence="3">SCRP23</strain>
    </source>
</reference>
<feature type="transmembrane region" description="Helical" evidence="2">
    <location>
        <begin position="478"/>
        <end position="496"/>
    </location>
</feature>
<feature type="transmembrane region" description="Helical" evidence="2">
    <location>
        <begin position="354"/>
        <end position="381"/>
    </location>
</feature>
<evidence type="ECO:0000256" key="2">
    <source>
        <dbReference type="SAM" id="Phobius"/>
    </source>
</evidence>
<feature type="region of interest" description="Disordered" evidence="1">
    <location>
        <begin position="592"/>
        <end position="613"/>
    </location>
</feature>
<protein>
    <recommendedName>
        <fullName evidence="5">Transmembrane protein</fullName>
    </recommendedName>
</protein>
<gene>
    <name evidence="3" type="ORF">PHYBOEH_001422</name>
</gene>
<evidence type="ECO:0000256" key="1">
    <source>
        <dbReference type="SAM" id="MobiDB-lite"/>
    </source>
</evidence>
<keyword evidence="2" id="KW-0812">Transmembrane</keyword>
<dbReference type="OrthoDB" id="2016402at2759"/>
<dbReference type="AlphaFoldDB" id="A0A8T1XDH2"/>
<proteinExistence type="predicted"/>
<evidence type="ECO:0000313" key="3">
    <source>
        <dbReference type="EMBL" id="KAG7401430.1"/>
    </source>
</evidence>
<feature type="transmembrane region" description="Helical" evidence="2">
    <location>
        <begin position="508"/>
        <end position="526"/>
    </location>
</feature>
<dbReference type="EMBL" id="JAGDFL010000013">
    <property type="protein sequence ID" value="KAG7401430.1"/>
    <property type="molecule type" value="Genomic_DNA"/>
</dbReference>
<keyword evidence="4" id="KW-1185">Reference proteome</keyword>
<feature type="transmembrane region" description="Helical" evidence="2">
    <location>
        <begin position="324"/>
        <end position="342"/>
    </location>
</feature>
<dbReference type="InterPro" id="IPR009637">
    <property type="entry name" value="GPR107/GPR108-like"/>
</dbReference>
<name>A0A8T1XDH2_9STRA</name>
<dbReference type="PANTHER" id="PTHR21229">
    <property type="entry name" value="LUNG SEVEN TRANSMEMBRANE RECEPTOR"/>
    <property type="match status" value="1"/>
</dbReference>
<evidence type="ECO:0008006" key="5">
    <source>
        <dbReference type="Google" id="ProtNLM"/>
    </source>
</evidence>
<dbReference type="GO" id="GO:0016020">
    <property type="term" value="C:membrane"/>
    <property type="evidence" value="ECO:0007669"/>
    <property type="project" value="InterPro"/>
</dbReference>
<organism evidence="3 4">
    <name type="scientific">Phytophthora boehmeriae</name>
    <dbReference type="NCBI Taxonomy" id="109152"/>
    <lineage>
        <taxon>Eukaryota</taxon>
        <taxon>Sar</taxon>
        <taxon>Stramenopiles</taxon>
        <taxon>Oomycota</taxon>
        <taxon>Peronosporomycetes</taxon>
        <taxon>Peronosporales</taxon>
        <taxon>Peronosporaceae</taxon>
        <taxon>Phytophthora</taxon>
    </lineage>
</organism>
<dbReference type="PANTHER" id="PTHR21229:SF2">
    <property type="entry name" value="RE59932P"/>
    <property type="match status" value="1"/>
</dbReference>
<keyword evidence="2" id="KW-0472">Membrane</keyword>
<dbReference type="GO" id="GO:0005794">
    <property type="term" value="C:Golgi apparatus"/>
    <property type="evidence" value="ECO:0007669"/>
    <property type="project" value="TreeGrafter"/>
</dbReference>
<feature type="transmembrane region" description="Helical" evidence="2">
    <location>
        <begin position="288"/>
        <end position="312"/>
    </location>
</feature>
<sequence length="613" mass="67312">MHRFRFKLKSLILWVAVPIIAVTNLAIVYGDEITMPYAATPDTSSIDPDYHYQVTIESYSARLLYLADYDLGSDGSFSIALSLILPITKPKIDTGRTMLYLLACGENATQAFLNLPSTETSLSSIQIPPYCTMPSRTLDYYCESYPLEDNSGDDFIYRSSKIVTGSVDNMNRSAAHSGNGSNVNKVFFFIDACETLGGKEGILRSCLEKPPGLKQNFADKNYGVNDPPCFYCPNNYLPSYSSEIGAIAAAEGCGISPSLPPTLHGVVAMNLCNAQGNCLGKKTSLQSLFYGISALVWGITSFVWIVHIRAAARDAVVELQHKMKLIPIAQVCSSVLIFLDLYTDDKLVGTARSLVGNLAVFAQVVALAVFAEVIVFIAKGWKITRPSLAPRELQWIRLVTMSWAASFVVLENSDGKQLAVVVVWGLSWASVVFMVWYNSAFNLNMLKYQLAMVRQLDVDPRFTPVFTKFMLFRRFRGLLAGYIFFSCIFGIAQLVSDASHHSSEWVSLVANELLTWILFVALGYTFRCRRFGRLIQAAANGQNQAVANATNPINQGPAHRGSIVPEPAPVEPVVPPKRQKTIVVLNPDQAPWLATTTANEPADKPSAAPKSTS</sequence>
<dbReference type="Proteomes" id="UP000693981">
    <property type="component" value="Unassembled WGS sequence"/>
</dbReference>
<accession>A0A8T1XDH2</accession>
<feature type="transmembrane region" description="Helical" evidence="2">
    <location>
        <begin position="416"/>
        <end position="437"/>
    </location>
</feature>
<evidence type="ECO:0000313" key="4">
    <source>
        <dbReference type="Proteomes" id="UP000693981"/>
    </source>
</evidence>
<keyword evidence="2" id="KW-1133">Transmembrane helix</keyword>